<evidence type="ECO:0000313" key="2">
    <source>
        <dbReference type="EMBL" id="KAG2553589.1"/>
    </source>
</evidence>
<keyword evidence="3" id="KW-1185">Reference proteome</keyword>
<proteinExistence type="predicted"/>
<dbReference type="Proteomes" id="UP000823388">
    <property type="component" value="Chromosome 9K"/>
</dbReference>
<evidence type="ECO:0000259" key="1">
    <source>
        <dbReference type="Pfam" id="PF07762"/>
    </source>
</evidence>
<reference evidence="2" key="1">
    <citation type="submission" date="2020-05" db="EMBL/GenBank/DDBJ databases">
        <title>WGS assembly of Panicum virgatum.</title>
        <authorList>
            <person name="Lovell J.T."/>
            <person name="Jenkins J."/>
            <person name="Shu S."/>
            <person name="Juenger T.E."/>
            <person name="Schmutz J."/>
        </authorList>
    </citation>
    <scope>NUCLEOTIDE SEQUENCE</scope>
    <source>
        <strain evidence="2">AP13</strain>
    </source>
</reference>
<name>A0A8T0NYW3_PANVG</name>
<dbReference type="InterPro" id="IPR011676">
    <property type="entry name" value="DUF1618"/>
</dbReference>
<comment type="caution">
    <text evidence="2">The sequence shown here is derived from an EMBL/GenBank/DDBJ whole genome shotgun (WGS) entry which is preliminary data.</text>
</comment>
<dbReference type="Pfam" id="PF07762">
    <property type="entry name" value="DUF1618"/>
    <property type="match status" value="1"/>
</dbReference>
<sequence>MICTSSRPRRIRGQLDWCCWSHRPLDLSMSIWSIKLTLRSPWKEAHWAGSISGAVLCCATWLTVNLFCVTSDFPSRWLATWAGRYLMKIPARGVRDVTCSDGFIRLIEIEETGMVDAARPSNGSRKRAVRTPTTESYKPAGGWNAVIWKRASSLKKWIKDCTAYVSKGSIWPVLMHNRPESSESENLLVAGPIWSMQEEDIFYLMVKTDLKDKKLWALKINVRKSTLEDMTSFSEERDLFFKAEYHPFALSKYLSMTLDNSKAAAGSQIQESGYPRNSSSNTVVLTEGLDPCVTENYAYDQSGLLQFASSHQDTKWRSGWFAGCPSFMEKWQYEQTGNPHFLFSQNLHNPDPNWTKLPLQPHLRRLSTCNGINYHPYARSYGVHNDNSTEARGMQ</sequence>
<accession>A0A8T0NYW3</accession>
<evidence type="ECO:0000313" key="3">
    <source>
        <dbReference type="Proteomes" id="UP000823388"/>
    </source>
</evidence>
<dbReference type="AlphaFoldDB" id="A0A8T0NYW3"/>
<feature type="domain" description="DUF1618" evidence="1">
    <location>
        <begin position="85"/>
        <end position="203"/>
    </location>
</feature>
<organism evidence="2 3">
    <name type="scientific">Panicum virgatum</name>
    <name type="common">Blackwell switchgrass</name>
    <dbReference type="NCBI Taxonomy" id="38727"/>
    <lineage>
        <taxon>Eukaryota</taxon>
        <taxon>Viridiplantae</taxon>
        <taxon>Streptophyta</taxon>
        <taxon>Embryophyta</taxon>
        <taxon>Tracheophyta</taxon>
        <taxon>Spermatophyta</taxon>
        <taxon>Magnoliopsida</taxon>
        <taxon>Liliopsida</taxon>
        <taxon>Poales</taxon>
        <taxon>Poaceae</taxon>
        <taxon>PACMAD clade</taxon>
        <taxon>Panicoideae</taxon>
        <taxon>Panicodae</taxon>
        <taxon>Paniceae</taxon>
        <taxon>Panicinae</taxon>
        <taxon>Panicum</taxon>
        <taxon>Panicum sect. Hiantes</taxon>
    </lineage>
</organism>
<gene>
    <name evidence="2" type="ORF">PVAP13_9KG535500</name>
</gene>
<dbReference type="EMBL" id="CM029053">
    <property type="protein sequence ID" value="KAG2553589.1"/>
    <property type="molecule type" value="Genomic_DNA"/>
</dbReference>
<protein>
    <recommendedName>
        <fullName evidence="1">DUF1618 domain-containing protein</fullName>
    </recommendedName>
</protein>
<dbReference type="PANTHER" id="PTHR33074">
    <property type="entry name" value="EXPRESSED PROTEIN-RELATED"/>
    <property type="match status" value="1"/>
</dbReference>
<dbReference type="PANTHER" id="PTHR33074:SF102">
    <property type="entry name" value="DUF1618 DOMAIN-CONTAINING PROTEIN"/>
    <property type="match status" value="1"/>
</dbReference>